<gene>
    <name evidence="5" type="ORF">CPHO_08650</name>
</gene>
<evidence type="ECO:0000259" key="4">
    <source>
        <dbReference type="Pfam" id="PF16113"/>
    </source>
</evidence>
<evidence type="ECO:0000313" key="5">
    <source>
        <dbReference type="EMBL" id="APT92945.1"/>
    </source>
</evidence>
<dbReference type="EMBL" id="CP009249">
    <property type="protein sequence ID" value="APT92945.1"/>
    <property type="molecule type" value="Genomic_DNA"/>
</dbReference>
<comment type="catalytic activity">
    <reaction evidence="1">
        <text>3-hydroxy-2-methylpropanoyl-CoA + H2O = 3-hydroxy-2-methylpropanoate + CoA + H(+)</text>
        <dbReference type="Rhea" id="RHEA:20888"/>
        <dbReference type="ChEBI" id="CHEBI:11805"/>
        <dbReference type="ChEBI" id="CHEBI:15377"/>
        <dbReference type="ChEBI" id="CHEBI:15378"/>
        <dbReference type="ChEBI" id="CHEBI:57287"/>
        <dbReference type="ChEBI" id="CHEBI:57340"/>
        <dbReference type="EC" id="3.1.2.4"/>
    </reaction>
</comment>
<evidence type="ECO:0000256" key="2">
    <source>
        <dbReference type="ARBA" id="ARBA00011915"/>
    </source>
</evidence>
<sequence>MTDAPVLTSIRNRTGIVELNRPKALNSLNLEMIELISEALEQWRDDDSVDQILVKSNHPKAFCAGGDVRAVRDGALEKDWETVEGYFAAEYDLNARISEYPKPYIAVIDGVVMGGGLGISAHGSHLIVTDKAFAAMPELAIGYVTDVGLAYRSQRMVGNRGKASSEIAKYWGITGYRMYAADMLYTGLATGYVEDPDSYIEEVIAKGVENVETSTVDGAPLAEKAEEIEAAFRHTTWSEILDNASPRLREELEEYTASASPTSLVAALALYDFEEGVQDVREALNAELRLGSYLVRQPDFAEGVRAVLVDKTRDADFQPETVDGVDRQAILDVVHSAS</sequence>
<keyword evidence="3 5" id="KW-0378">Hydrolase</keyword>
<dbReference type="GO" id="GO:0003860">
    <property type="term" value="F:3-hydroxyisobutyryl-CoA hydrolase activity"/>
    <property type="evidence" value="ECO:0007669"/>
    <property type="project" value="UniProtKB-EC"/>
</dbReference>
<reference evidence="5 6" key="1">
    <citation type="submission" date="2014-08" db="EMBL/GenBank/DDBJ databases">
        <title>Complete genome sequence of Corynebacterium phocae M408/89/1(T)(=DSM 44612(T)), isolated from the common seal (Phoca vitulina).</title>
        <authorList>
            <person name="Ruckert C."/>
            <person name="Albersmeier A."/>
            <person name="Winkler A."/>
            <person name="Kalinowski J."/>
        </authorList>
    </citation>
    <scope>NUCLEOTIDE SEQUENCE [LARGE SCALE GENOMIC DNA]</scope>
    <source>
        <strain evidence="5 6">M408/89/1</strain>
    </source>
</reference>
<keyword evidence="6" id="KW-1185">Reference proteome</keyword>
<dbReference type="KEGG" id="cpho:CPHO_08650"/>
<dbReference type="InterPro" id="IPR029045">
    <property type="entry name" value="ClpP/crotonase-like_dom_sf"/>
</dbReference>
<dbReference type="OrthoDB" id="9790967at2"/>
<dbReference type="PANTHER" id="PTHR43176">
    <property type="entry name" value="3-HYDROXYISOBUTYRYL-COA HYDROLASE-RELATED"/>
    <property type="match status" value="1"/>
</dbReference>
<protein>
    <recommendedName>
        <fullName evidence="2">3-hydroxyisobutyryl-CoA hydrolase</fullName>
        <ecNumber evidence="2">3.1.2.4</ecNumber>
    </recommendedName>
</protein>
<dbReference type="GO" id="GO:0006574">
    <property type="term" value="P:L-valine catabolic process"/>
    <property type="evidence" value="ECO:0007669"/>
    <property type="project" value="TreeGrafter"/>
</dbReference>
<dbReference type="Proteomes" id="UP000185491">
    <property type="component" value="Chromosome"/>
</dbReference>
<proteinExistence type="predicted"/>
<dbReference type="Pfam" id="PF16113">
    <property type="entry name" value="ECH_2"/>
    <property type="match status" value="1"/>
</dbReference>
<dbReference type="NCBIfam" id="NF004127">
    <property type="entry name" value="PRK05617.1"/>
    <property type="match status" value="1"/>
</dbReference>
<evidence type="ECO:0000256" key="1">
    <source>
        <dbReference type="ARBA" id="ARBA00001709"/>
    </source>
</evidence>
<dbReference type="EC" id="3.1.2.4" evidence="2"/>
<dbReference type="RefSeq" id="WP_075734978.1">
    <property type="nucleotide sequence ID" value="NZ_CP009249.1"/>
</dbReference>
<dbReference type="PANTHER" id="PTHR43176:SF3">
    <property type="entry name" value="3-HYDROXYISOBUTYRYL-COA HYDROLASE, MITOCHONDRIAL"/>
    <property type="match status" value="1"/>
</dbReference>
<dbReference type="STRING" id="161895.CPHO_08650"/>
<dbReference type="InterPro" id="IPR045004">
    <property type="entry name" value="ECH_dom"/>
</dbReference>
<name>A0A1L7D4A5_9CORY</name>
<organism evidence="5 6">
    <name type="scientific">Corynebacterium phocae</name>
    <dbReference type="NCBI Taxonomy" id="161895"/>
    <lineage>
        <taxon>Bacteria</taxon>
        <taxon>Bacillati</taxon>
        <taxon>Actinomycetota</taxon>
        <taxon>Actinomycetes</taxon>
        <taxon>Mycobacteriales</taxon>
        <taxon>Corynebacteriaceae</taxon>
        <taxon>Corynebacterium</taxon>
    </lineage>
</organism>
<accession>A0A1L7D4A5</accession>
<evidence type="ECO:0000256" key="3">
    <source>
        <dbReference type="ARBA" id="ARBA00022801"/>
    </source>
</evidence>
<dbReference type="InterPro" id="IPR032259">
    <property type="entry name" value="HIBYL-CoA-H"/>
</dbReference>
<dbReference type="CDD" id="cd06558">
    <property type="entry name" value="crotonase-like"/>
    <property type="match status" value="1"/>
</dbReference>
<dbReference type="Gene3D" id="3.90.226.10">
    <property type="entry name" value="2-enoyl-CoA Hydratase, Chain A, domain 1"/>
    <property type="match status" value="1"/>
</dbReference>
<dbReference type="AlphaFoldDB" id="A0A1L7D4A5"/>
<evidence type="ECO:0000313" key="6">
    <source>
        <dbReference type="Proteomes" id="UP000185491"/>
    </source>
</evidence>
<feature type="domain" description="Enoyl-CoA hydratase/isomerase" evidence="4">
    <location>
        <begin position="15"/>
        <end position="330"/>
    </location>
</feature>
<dbReference type="SUPFAM" id="SSF52096">
    <property type="entry name" value="ClpP/crotonase"/>
    <property type="match status" value="1"/>
</dbReference>